<evidence type="ECO:0000313" key="4">
    <source>
        <dbReference type="Proteomes" id="UP001189429"/>
    </source>
</evidence>
<keyword evidence="4" id="KW-1185">Reference proteome</keyword>
<evidence type="ECO:0000259" key="2">
    <source>
        <dbReference type="Pfam" id="PF04059"/>
    </source>
</evidence>
<proteinExistence type="predicted"/>
<organism evidence="3 4">
    <name type="scientific">Prorocentrum cordatum</name>
    <dbReference type="NCBI Taxonomy" id="2364126"/>
    <lineage>
        <taxon>Eukaryota</taxon>
        <taxon>Sar</taxon>
        <taxon>Alveolata</taxon>
        <taxon>Dinophyceae</taxon>
        <taxon>Prorocentrales</taxon>
        <taxon>Prorocentraceae</taxon>
        <taxon>Prorocentrum</taxon>
    </lineage>
</organism>
<evidence type="ECO:0000313" key="3">
    <source>
        <dbReference type="EMBL" id="CAK0864975.1"/>
    </source>
</evidence>
<gene>
    <name evidence="3" type="ORF">PCOR1329_LOCUS52669</name>
</gene>
<dbReference type="Proteomes" id="UP001189429">
    <property type="component" value="Unassembled WGS sequence"/>
</dbReference>
<feature type="domain" description="Mei2-like C-terminal RNA recognition motif" evidence="2">
    <location>
        <begin position="81"/>
        <end position="132"/>
    </location>
</feature>
<dbReference type="EMBL" id="CAUYUJ010016411">
    <property type="protein sequence ID" value="CAK0864975.1"/>
    <property type="molecule type" value="Genomic_DNA"/>
</dbReference>
<dbReference type="SUPFAM" id="SSF54928">
    <property type="entry name" value="RNA-binding domain, RBD"/>
    <property type="match status" value="1"/>
</dbReference>
<feature type="region of interest" description="Disordered" evidence="1">
    <location>
        <begin position="48"/>
        <end position="77"/>
    </location>
</feature>
<accession>A0ABN9V1S4</accession>
<evidence type="ECO:0000256" key="1">
    <source>
        <dbReference type="SAM" id="MobiDB-lite"/>
    </source>
</evidence>
<name>A0ABN9V1S4_9DINO</name>
<dbReference type="Pfam" id="PF04059">
    <property type="entry name" value="RRM_2"/>
    <property type="match status" value="1"/>
</dbReference>
<comment type="caution">
    <text evidence="3">The sequence shown here is derived from an EMBL/GenBank/DDBJ whole genome shotgun (WGS) entry which is preliminary data.</text>
</comment>
<dbReference type="InterPro" id="IPR007201">
    <property type="entry name" value="Mei2-like_Rrm_C"/>
</dbReference>
<protein>
    <recommendedName>
        <fullName evidence="2">Mei2-like C-terminal RNA recognition motif domain-containing protein</fullName>
    </recommendedName>
</protein>
<reference evidence="3" key="1">
    <citation type="submission" date="2023-10" db="EMBL/GenBank/DDBJ databases">
        <authorList>
            <person name="Chen Y."/>
            <person name="Shah S."/>
            <person name="Dougan E. K."/>
            <person name="Thang M."/>
            <person name="Chan C."/>
        </authorList>
    </citation>
    <scope>NUCLEOTIDE SEQUENCE [LARGE SCALE GENOMIC DNA]</scope>
</reference>
<dbReference type="InterPro" id="IPR035979">
    <property type="entry name" value="RBD_domain_sf"/>
</dbReference>
<sequence>MGVAALHSVYLCLETGVGLMDLNMGILGASRERQVVRGFTRIMGGGWSTSPAGRAGRSLEVGRARPGSADEREEEQPGVLQECPGQSIRSMLMEELSSLELGDKYDFVYLPIDKGTQWNVGYAFVNFVDPESASRCLPDAPPLQVSSAQLRLPHCMLCCIVCFVLYNAHALASTPTQGALRHGASSGTDRVVMALSRQFPGGLSPRTVCFGVSTR</sequence>